<dbReference type="EMBL" id="CP003629">
    <property type="protein sequence ID" value="AFQ46240.1"/>
    <property type="molecule type" value="Genomic_DNA"/>
</dbReference>
<protein>
    <recommendedName>
        <fullName evidence="3">DUF3006 domain-containing protein</fullName>
    </recommendedName>
</protein>
<name>J7IWY3_DESMD</name>
<dbReference type="RefSeq" id="WP_014905146.1">
    <property type="nucleotide sequence ID" value="NC_018515.1"/>
</dbReference>
<organism evidence="1 2">
    <name type="scientific">Desulfosporosinus meridiei (strain ATCC BAA-275 / DSM 13257 / KCTC 12902 / NCIMB 13706 / S10)</name>
    <dbReference type="NCBI Taxonomy" id="768704"/>
    <lineage>
        <taxon>Bacteria</taxon>
        <taxon>Bacillati</taxon>
        <taxon>Bacillota</taxon>
        <taxon>Clostridia</taxon>
        <taxon>Eubacteriales</taxon>
        <taxon>Desulfitobacteriaceae</taxon>
        <taxon>Desulfosporosinus</taxon>
    </lineage>
</organism>
<dbReference type="HOGENOM" id="CLU_181623_2_0_9"/>
<reference evidence="2" key="2">
    <citation type="submission" date="2012-08" db="EMBL/GenBank/DDBJ databases">
        <title>Finished genome of Desulfosporosinus meridiei DSM 13257.</title>
        <authorList>
            <person name="Huntemann M."/>
            <person name="Wei C.-L."/>
            <person name="Han J."/>
            <person name="Detter J.C."/>
            <person name="Han C."/>
            <person name="Davenport K."/>
            <person name="Daligault H."/>
            <person name="Erkkila T."/>
            <person name="Gu W."/>
            <person name="Munk A.C.C."/>
            <person name="Teshima H."/>
            <person name="Xu Y."/>
            <person name="Chain P."/>
            <person name="Tapia R."/>
            <person name="Chen A."/>
            <person name="Krypides N."/>
            <person name="Mavromatis K."/>
            <person name="Markowitz V."/>
            <person name="Szeto E."/>
            <person name="Ivanova N."/>
            <person name="Mikhailova N."/>
            <person name="Ovchinnikova G."/>
            <person name="Pagani I."/>
            <person name="Pati A."/>
            <person name="Goodwin L."/>
            <person name="Peters L."/>
            <person name="Pitluck S."/>
            <person name="Woyke T."/>
            <person name="Pester M."/>
            <person name="Spring S."/>
            <person name="Ollivier B."/>
            <person name="Rattei T."/>
            <person name="Klenk H.-P."/>
            <person name="Wagner M."/>
            <person name="Loy A."/>
        </authorList>
    </citation>
    <scope>NUCLEOTIDE SEQUENCE [LARGE SCALE GENOMIC DNA]</scope>
    <source>
        <strain evidence="2">ATCC BAA-275 / DSM 13257 / NCIMB 13706 / S10</strain>
    </source>
</reference>
<evidence type="ECO:0000313" key="1">
    <source>
        <dbReference type="EMBL" id="AFQ46240.1"/>
    </source>
</evidence>
<evidence type="ECO:0008006" key="3">
    <source>
        <dbReference type="Google" id="ProtNLM"/>
    </source>
</evidence>
<dbReference type="Pfam" id="PF11213">
    <property type="entry name" value="DUF3006"/>
    <property type="match status" value="1"/>
</dbReference>
<keyword evidence="2" id="KW-1185">Reference proteome</keyword>
<dbReference type="Proteomes" id="UP000005262">
    <property type="component" value="Chromosome"/>
</dbReference>
<accession>J7IWY3</accession>
<proteinExistence type="predicted"/>
<dbReference type="AlphaFoldDB" id="J7IWY3"/>
<evidence type="ECO:0000313" key="2">
    <source>
        <dbReference type="Proteomes" id="UP000005262"/>
    </source>
</evidence>
<dbReference type="KEGG" id="dmi:Desmer_4434"/>
<dbReference type="OrthoDB" id="164847at2"/>
<dbReference type="STRING" id="768704.Desmer_4434"/>
<gene>
    <name evidence="1" type="ordered locus">Desmer_4434</name>
</gene>
<sequence length="72" mass="8252">MIVVVDRFEGKFAVIEFPDRTTKDVPLDNLPSSLKPGDCLLFDDGKYSVAPEETEKRKAIIRDMMKSMWSDK</sequence>
<dbReference type="InterPro" id="IPR021377">
    <property type="entry name" value="DUF3006"/>
</dbReference>
<reference evidence="1 2" key="1">
    <citation type="journal article" date="2012" name="J. Bacteriol.">
        <title>Complete genome sequences of Desulfosporosinus orientis DSM765T, Desulfosporosinus youngiae DSM17734T, Desulfosporosinus meridiei DSM13257T, and Desulfosporosinus acidiphilus DSM22704T.</title>
        <authorList>
            <person name="Pester M."/>
            <person name="Brambilla E."/>
            <person name="Alazard D."/>
            <person name="Rattei T."/>
            <person name="Weinmaier T."/>
            <person name="Han J."/>
            <person name="Lucas S."/>
            <person name="Lapidus A."/>
            <person name="Cheng J.F."/>
            <person name="Goodwin L."/>
            <person name="Pitluck S."/>
            <person name="Peters L."/>
            <person name="Ovchinnikova G."/>
            <person name="Teshima H."/>
            <person name="Detter J.C."/>
            <person name="Han C.S."/>
            <person name="Tapia R."/>
            <person name="Land M.L."/>
            <person name="Hauser L."/>
            <person name="Kyrpides N.C."/>
            <person name="Ivanova N.N."/>
            <person name="Pagani I."/>
            <person name="Huntmann M."/>
            <person name="Wei C.L."/>
            <person name="Davenport K.W."/>
            <person name="Daligault H."/>
            <person name="Chain P.S."/>
            <person name="Chen A."/>
            <person name="Mavromatis K."/>
            <person name="Markowitz V."/>
            <person name="Szeto E."/>
            <person name="Mikhailova N."/>
            <person name="Pati A."/>
            <person name="Wagner M."/>
            <person name="Woyke T."/>
            <person name="Ollivier B."/>
            <person name="Klenk H.P."/>
            <person name="Spring S."/>
            <person name="Loy A."/>
        </authorList>
    </citation>
    <scope>NUCLEOTIDE SEQUENCE [LARGE SCALE GENOMIC DNA]</scope>
    <source>
        <strain evidence="2">ATCC BAA-275 / DSM 13257 / NCIMB 13706 / S10</strain>
    </source>
</reference>